<dbReference type="EMBL" id="AWQS01000082">
    <property type="protein sequence ID" value="EWT05857.1"/>
    <property type="molecule type" value="Genomic_DNA"/>
</dbReference>
<keyword evidence="4" id="KW-1185">Reference proteome</keyword>
<evidence type="ECO:0000256" key="2">
    <source>
        <dbReference type="SAM" id="Phobius"/>
    </source>
</evidence>
<feature type="region of interest" description="Disordered" evidence="1">
    <location>
        <begin position="55"/>
        <end position="78"/>
    </location>
</feature>
<keyword evidence="2" id="KW-1133">Transmembrane helix</keyword>
<name>W9GL55_9MICO</name>
<proteinExistence type="predicted"/>
<organism evidence="3 4">
    <name type="scientific">Intrasporangium chromatireducens Q5-1</name>
    <dbReference type="NCBI Taxonomy" id="584657"/>
    <lineage>
        <taxon>Bacteria</taxon>
        <taxon>Bacillati</taxon>
        <taxon>Actinomycetota</taxon>
        <taxon>Actinomycetes</taxon>
        <taxon>Micrococcales</taxon>
        <taxon>Intrasporangiaceae</taxon>
        <taxon>Intrasporangium</taxon>
    </lineage>
</organism>
<dbReference type="PATRIC" id="fig|584657.3.peg.2250"/>
<feature type="transmembrane region" description="Helical" evidence="2">
    <location>
        <begin position="640"/>
        <end position="658"/>
    </location>
</feature>
<accession>W9GL55</accession>
<evidence type="ECO:0000256" key="1">
    <source>
        <dbReference type="SAM" id="MobiDB-lite"/>
    </source>
</evidence>
<feature type="transmembrane region" description="Helical" evidence="2">
    <location>
        <begin position="1423"/>
        <end position="1443"/>
    </location>
</feature>
<feature type="transmembrane region" description="Helical" evidence="2">
    <location>
        <begin position="694"/>
        <end position="712"/>
    </location>
</feature>
<feature type="transmembrane region" description="Helical" evidence="2">
    <location>
        <begin position="853"/>
        <end position="871"/>
    </location>
</feature>
<feature type="transmembrane region" description="Helical" evidence="2">
    <location>
        <begin position="1396"/>
        <end position="1417"/>
    </location>
</feature>
<feature type="transmembrane region" description="Helical" evidence="2">
    <location>
        <begin position="1287"/>
        <end position="1307"/>
    </location>
</feature>
<feature type="transmembrane region" description="Helical" evidence="2">
    <location>
        <begin position="259"/>
        <end position="279"/>
    </location>
</feature>
<feature type="transmembrane region" description="Helical" evidence="2">
    <location>
        <begin position="1476"/>
        <end position="1499"/>
    </location>
</feature>
<evidence type="ECO:0000313" key="3">
    <source>
        <dbReference type="EMBL" id="EWT05857.1"/>
    </source>
</evidence>
<feature type="transmembrane region" description="Helical" evidence="2">
    <location>
        <begin position="230"/>
        <end position="247"/>
    </location>
</feature>
<gene>
    <name evidence="3" type="ORF">N864_01700</name>
</gene>
<feature type="transmembrane region" description="Helical" evidence="2">
    <location>
        <begin position="317"/>
        <end position="338"/>
    </location>
</feature>
<reference evidence="4" key="1">
    <citation type="submission" date="2013-08" db="EMBL/GenBank/DDBJ databases">
        <title>Intrasporangium oryzae NRRL B-24470.</title>
        <authorList>
            <person name="Liu H."/>
            <person name="Wang G."/>
        </authorList>
    </citation>
    <scope>NUCLEOTIDE SEQUENCE [LARGE SCALE GENOMIC DNA]</scope>
    <source>
        <strain evidence="4">Q5-1</strain>
    </source>
</reference>
<feature type="transmembrane region" description="Helical" evidence="2">
    <location>
        <begin position="587"/>
        <end position="604"/>
    </location>
</feature>
<feature type="transmembrane region" description="Helical" evidence="2">
    <location>
        <begin position="286"/>
        <end position="305"/>
    </location>
</feature>
<feature type="transmembrane region" description="Helical" evidence="2">
    <location>
        <begin position="732"/>
        <end position="752"/>
    </location>
</feature>
<feature type="transmembrane region" description="Helical" evidence="2">
    <location>
        <begin position="611"/>
        <end position="628"/>
    </location>
</feature>
<feature type="transmembrane region" description="Helical" evidence="2">
    <location>
        <begin position="347"/>
        <end position="368"/>
    </location>
</feature>
<feature type="transmembrane region" description="Helical" evidence="2">
    <location>
        <begin position="913"/>
        <end position="933"/>
    </location>
</feature>
<feature type="transmembrane region" description="Helical" evidence="2">
    <location>
        <begin position="1257"/>
        <end position="1275"/>
    </location>
</feature>
<dbReference type="Proteomes" id="UP000019494">
    <property type="component" value="Unassembled WGS sequence"/>
</dbReference>
<feature type="transmembrane region" description="Helical" evidence="2">
    <location>
        <begin position="1098"/>
        <end position="1119"/>
    </location>
</feature>
<protein>
    <submittedName>
        <fullName evidence="3">Uncharacterized protein</fullName>
    </submittedName>
</protein>
<feature type="transmembrane region" description="Helical" evidence="2">
    <location>
        <begin position="199"/>
        <end position="218"/>
    </location>
</feature>
<feature type="transmembrane region" description="Helical" evidence="2">
    <location>
        <begin position="824"/>
        <end position="841"/>
    </location>
</feature>
<feature type="transmembrane region" description="Helical" evidence="2">
    <location>
        <begin position="1183"/>
        <end position="1199"/>
    </location>
</feature>
<feature type="transmembrane region" description="Helical" evidence="2">
    <location>
        <begin position="963"/>
        <end position="982"/>
    </location>
</feature>
<feature type="transmembrane region" description="Helical" evidence="2">
    <location>
        <begin position="1450"/>
        <end position="1470"/>
    </location>
</feature>
<evidence type="ECO:0000313" key="4">
    <source>
        <dbReference type="Proteomes" id="UP000019494"/>
    </source>
</evidence>
<feature type="compositionally biased region" description="Pro residues" evidence="1">
    <location>
        <begin position="114"/>
        <end position="134"/>
    </location>
</feature>
<keyword evidence="2" id="KW-0472">Membrane</keyword>
<feature type="transmembrane region" description="Helical" evidence="2">
    <location>
        <begin position="564"/>
        <end position="581"/>
    </location>
</feature>
<feature type="region of interest" description="Disordered" evidence="1">
    <location>
        <begin position="99"/>
        <end position="148"/>
    </location>
</feature>
<feature type="transmembrane region" description="Helical" evidence="2">
    <location>
        <begin position="401"/>
        <end position="418"/>
    </location>
</feature>
<feature type="transmembrane region" description="Helical" evidence="2">
    <location>
        <begin position="1073"/>
        <end position="1092"/>
    </location>
</feature>
<feature type="transmembrane region" description="Helical" evidence="2">
    <location>
        <begin position="503"/>
        <end position="524"/>
    </location>
</feature>
<comment type="caution">
    <text evidence="3">The sequence shown here is derived from an EMBL/GenBank/DDBJ whole genome shotgun (WGS) entry which is preliminary data.</text>
</comment>
<feature type="transmembrane region" description="Helical" evidence="2">
    <location>
        <begin position="670"/>
        <end position="688"/>
    </location>
</feature>
<feature type="transmembrane region" description="Helical" evidence="2">
    <location>
        <begin position="939"/>
        <end position="956"/>
    </location>
</feature>
<keyword evidence="2" id="KW-0812">Transmembrane</keyword>
<feature type="transmembrane region" description="Helical" evidence="2">
    <location>
        <begin position="1235"/>
        <end position="1251"/>
    </location>
</feature>
<feature type="transmembrane region" description="Helical" evidence="2">
    <location>
        <begin position="530"/>
        <end position="552"/>
    </location>
</feature>
<feature type="transmembrane region" description="Helical" evidence="2">
    <location>
        <begin position="1131"/>
        <end position="1150"/>
    </location>
</feature>
<sequence>MAGRPALTASDLAHLDFVEHVFLPEATRRRLVGFPQDAALKGLVRELLAQAGAAAPPTASAAPEAAEPVGPYEWPTAGPLRAGATARPSFAELEARSLAPQVPSAPPAGSWIAPPGPAPTWSPPSGPAPAPAPVPGLASAPAPAAPRPPSALREWWSRTLHAIGSDLAVHGLAYLGVLLFFVGAFGLVAFAFADVATGLRPVAEVVIAGAPFAAGALLRRRRAEAVGRSLELAGGLVLPIMLLTSLLDDVALPPDLSGRPLVATATLLTAGVALGYAAWCRRHPASALRFLVAPVGWLAVGLATMGLGREIPVGKAVATPSAAQVAAMAVALAVTLGWPRVRSSGRLVVPTTASAVPASLVLAVLAVLTWAAAGWPAGVVLVAGVALLVVVELLDRRLSRLVLGLAGPAWWAVVWVALSAGMGASVPAHVVGAVVAVGFVAILERSAGRRRPAVAVLLPAGGATLALASTLTGDLTWAAGVLAVAAIWAITRRTAPFAMSGAARLLDFAAGLLPAGATLALAAADTSGGSAAVLIGAVVLLTVAIPAARGWLDRSAGEPYWRRWWSGGLVMVVVLAAVLLDPGADRLARWSGAVSFALLALGALVGPLRPVAKPVVATLLGLGAWLVGTDGTRVSGDLRWAVPAVAGLALVALVHLLPAGITAQGPRRSVAVATALSGHALGAGMVAAAVDTDWGLVAAVAASTGGWCVTGWRQVRGASPVAATLGGLQPWLAPGPLTLGAVGLPVTFSLALDRSGLLPLGSRWSPTVLAVLAVTYAAAAGLPMPVPVGRTLSRVGFLLALVAPTLAAPTLAAPTLVAPTLTTGRAPAALALLGLIAVVAVMPSDHRIAPMTWAAWVAPAPLVHLMGAQLWPVAGRLPQSEWTGLALVGVGALLLVGGLLARRQVPLLRMSWPVVAVTVGGLELAVGFLTAVVGQTGPLAGGVCLAVALVVAVAGASSSLGVLGGAAVLLAWWATLLLAGPAILARPWLALAASAAVLLGAHLLSSWEVRRAGDGPVAWWRRWDAPVLVSAVPVAATGLLLSVGTPTESACWVAAGAECLAVAARLRRRPGIAAPLAVLGTLLVLVGASAAGGGWLSLALLALGATLTVLGAVAGPGAVTGVGPIRVAYRVGGAVATVAGCASGLDWLAWPTQRSVEAAALAAAAAIAMVTVLVRAVPGLDRTWWLVWGGAAAAVEAALPGVGASAPVAVGLAVTALALAIAAEPVRVAWLREAGAGYLLAAIVVALHAAQVSPQTAAVSTSALGAACAVALLAVTGGPFARWQRPVVVLGLPATAWAVLTAGAGAAAGPTAVADSGTLAVSLAVASLQAAATGVAFRRVGVQLLAPALACAAWLSFSYESLHGRPEWVTAPAGFAALVTVALWRHDRAGRGQPMAAPEIVVLELAGILLLVGPSLASAVTAGVGHALVALVLGVAVAAWGIVTEVRRRVSAGVGTVLVAVLLLVAVPLVDLLPRWQGAAVWIVIAVLGLVAVLAAAFVEQGKVAARKGLAQLTEATAGWE</sequence>
<feature type="transmembrane region" description="Helical" evidence="2">
    <location>
        <begin position="764"/>
        <end position="783"/>
    </location>
</feature>
<feature type="transmembrane region" description="Helical" evidence="2">
    <location>
        <begin position="424"/>
        <end position="443"/>
    </location>
</feature>
<feature type="transmembrane region" description="Helical" evidence="2">
    <location>
        <begin position="1205"/>
        <end position="1223"/>
    </location>
</feature>
<feature type="compositionally biased region" description="Low complexity" evidence="1">
    <location>
        <begin position="55"/>
        <end position="71"/>
    </location>
</feature>
<feature type="transmembrane region" description="Helical" evidence="2">
    <location>
        <begin position="475"/>
        <end position="491"/>
    </location>
</feature>
<feature type="transmembrane region" description="Helical" evidence="2">
    <location>
        <begin position="988"/>
        <end position="1004"/>
    </location>
</feature>
<feature type="transmembrane region" description="Helical" evidence="2">
    <location>
        <begin position="374"/>
        <end position="394"/>
    </location>
</feature>
<feature type="transmembrane region" description="Helical" evidence="2">
    <location>
        <begin position="452"/>
        <end position="469"/>
    </location>
</feature>
<feature type="transmembrane region" description="Helical" evidence="2">
    <location>
        <begin position="883"/>
        <end position="901"/>
    </location>
</feature>
<feature type="transmembrane region" description="Helical" evidence="2">
    <location>
        <begin position="1319"/>
        <end position="1337"/>
    </location>
</feature>
<feature type="transmembrane region" description="Helical" evidence="2">
    <location>
        <begin position="795"/>
        <end position="818"/>
    </location>
</feature>
<feature type="transmembrane region" description="Helical" evidence="2">
    <location>
        <begin position="1156"/>
        <end position="1176"/>
    </location>
</feature>
<feature type="transmembrane region" description="Helical" evidence="2">
    <location>
        <begin position="172"/>
        <end position="193"/>
    </location>
</feature>